<evidence type="ECO:0000313" key="22">
    <source>
        <dbReference type="EMBL" id="OAY63535.1"/>
    </source>
</evidence>
<comment type="cofactor">
    <cofactor evidence="17 20">
        <name>Ca(2+)</name>
        <dbReference type="ChEBI" id="CHEBI:29108"/>
    </cofactor>
    <text evidence="17 20">Binds 2 calcium ions per subunit.</text>
</comment>
<dbReference type="GO" id="GO:0042744">
    <property type="term" value="P:hydrogen peroxide catabolic process"/>
    <property type="evidence" value="ECO:0007669"/>
    <property type="project" value="UniProtKB-KW"/>
</dbReference>
<keyword evidence="10 20" id="KW-0560">Oxidoreductase</keyword>
<dbReference type="PRINTS" id="PR00458">
    <property type="entry name" value="PEROXIDASE"/>
</dbReference>
<dbReference type="Gene3D" id="1.10.520.10">
    <property type="match status" value="1"/>
</dbReference>
<dbReference type="GO" id="GO:0006979">
    <property type="term" value="P:response to oxidative stress"/>
    <property type="evidence" value="ECO:0007669"/>
    <property type="project" value="UniProtKB-UniRule"/>
</dbReference>
<feature type="binding site" evidence="17">
    <location>
        <position position="251"/>
    </location>
    <ligand>
        <name>Ca(2+)</name>
        <dbReference type="ChEBI" id="CHEBI:29108"/>
        <label>2</label>
    </ligand>
</feature>
<reference evidence="25" key="2">
    <citation type="submission" date="2025-04" db="UniProtKB">
        <authorList>
            <consortium name="RefSeq"/>
        </authorList>
    </citation>
    <scope>IDENTIFICATION</scope>
    <source>
        <tissue evidence="25">Leaf</tissue>
    </source>
</reference>
<comment type="cofactor">
    <cofactor evidence="17 20">
        <name>heme b</name>
        <dbReference type="ChEBI" id="CHEBI:60344"/>
    </cofactor>
    <text evidence="17 20">Binds 1 heme b (iron(II)-protoporphyrin IX) group per subunit.</text>
</comment>
<comment type="similarity">
    <text evidence="20">Belongs to the peroxidase family. Classical plant (class III) peroxidase subfamily.</text>
</comment>
<evidence type="ECO:0000256" key="8">
    <source>
        <dbReference type="ARBA" id="ARBA00022729"/>
    </source>
</evidence>
<evidence type="ECO:0000313" key="25">
    <source>
        <dbReference type="RefSeq" id="XP_020109704.1"/>
    </source>
</evidence>
<feature type="binding site" evidence="17">
    <location>
        <position position="78"/>
    </location>
    <ligand>
        <name>Ca(2+)</name>
        <dbReference type="ChEBI" id="CHEBI:29108"/>
        <label>1</label>
    </ligand>
</feature>
<keyword evidence="5 20" id="KW-0575">Peroxidase</keyword>
<comment type="catalytic activity">
    <reaction evidence="1 20">
        <text>2 a phenolic donor + H2O2 = 2 a phenolic radical donor + 2 H2O</text>
        <dbReference type="Rhea" id="RHEA:56136"/>
        <dbReference type="ChEBI" id="CHEBI:15377"/>
        <dbReference type="ChEBI" id="CHEBI:16240"/>
        <dbReference type="ChEBI" id="CHEBI:139520"/>
        <dbReference type="ChEBI" id="CHEBI:139521"/>
        <dbReference type="EC" id="1.11.1.7"/>
    </reaction>
</comment>
<feature type="binding site" evidence="16">
    <location>
        <position position="164"/>
    </location>
    <ligand>
        <name>substrate</name>
    </ligand>
</feature>
<comment type="subcellular location">
    <subcellularLocation>
        <location evidence="20">Secreted</location>
    </subcellularLocation>
</comment>
<dbReference type="PROSITE" id="PS50873">
    <property type="entry name" value="PEROXIDASE_4"/>
    <property type="match status" value="1"/>
</dbReference>
<feature type="binding site" evidence="17">
    <location>
        <position position="74"/>
    </location>
    <ligand>
        <name>Ca(2+)</name>
        <dbReference type="ChEBI" id="CHEBI:29108"/>
        <label>1</label>
    </ligand>
</feature>
<dbReference type="PRINTS" id="PR00461">
    <property type="entry name" value="PLPEROXIDASE"/>
</dbReference>
<dbReference type="GO" id="GO:0005576">
    <property type="term" value="C:extracellular region"/>
    <property type="evidence" value="ECO:0007669"/>
    <property type="project" value="UniProtKB-SubCell"/>
</dbReference>
<feature type="signal peptide" evidence="20">
    <location>
        <begin position="1"/>
        <end position="24"/>
    </location>
</feature>
<dbReference type="Gene3D" id="1.10.420.10">
    <property type="entry name" value="Peroxidase, domain 2"/>
    <property type="match status" value="1"/>
</dbReference>
<dbReference type="Proteomes" id="UP000515123">
    <property type="component" value="Linkage group 19"/>
</dbReference>
<dbReference type="InterPro" id="IPR000823">
    <property type="entry name" value="Peroxidase_pln"/>
</dbReference>
<feature type="disulfide bond" evidence="19">
    <location>
        <begin position="122"/>
        <end position="328"/>
    </location>
</feature>
<feature type="binding site" evidence="17">
    <location>
        <position position="259"/>
    </location>
    <ligand>
        <name>Ca(2+)</name>
        <dbReference type="ChEBI" id="CHEBI:29108"/>
        <label>2</label>
    </ligand>
</feature>
<evidence type="ECO:0000256" key="13">
    <source>
        <dbReference type="ARBA" id="ARBA00023180"/>
    </source>
</evidence>
<dbReference type="PROSITE" id="PS51257">
    <property type="entry name" value="PROKAR_LIPOPROTEIN"/>
    <property type="match status" value="1"/>
</dbReference>
<feature type="site" description="Transition state stabilizer" evidence="18">
    <location>
        <position position="64"/>
    </location>
</feature>
<keyword evidence="14 20" id="KW-0376">Hydrogen peroxide</keyword>
<dbReference type="PANTHER" id="PTHR31235">
    <property type="entry name" value="PEROXIDASE 25-RELATED"/>
    <property type="match status" value="1"/>
</dbReference>
<keyword evidence="6 20" id="KW-0349">Heme</keyword>
<evidence type="ECO:0000256" key="6">
    <source>
        <dbReference type="ARBA" id="ARBA00022617"/>
    </source>
</evidence>
<evidence type="ECO:0000256" key="16">
    <source>
        <dbReference type="PIRSR" id="PIRSR600823-2"/>
    </source>
</evidence>
<keyword evidence="4 20" id="KW-0964">Secreted</keyword>
<reference evidence="22 23" key="1">
    <citation type="journal article" date="2016" name="DNA Res.">
        <title>The draft genome of MD-2 pineapple using hybrid error correction of long reads.</title>
        <authorList>
            <person name="Redwan R.M."/>
            <person name="Saidin A."/>
            <person name="Kumar S.V."/>
        </authorList>
    </citation>
    <scope>NUCLEOTIDE SEQUENCE [LARGE SCALE GENOMIC DNA]</scope>
    <source>
        <strain evidence="23">cv. MD2</strain>
        <tissue evidence="22">Leaf</tissue>
    </source>
</reference>
<keyword evidence="7 17" id="KW-0479">Metal-binding</keyword>
<dbReference type="OrthoDB" id="2113341at2759"/>
<evidence type="ECO:0000256" key="12">
    <source>
        <dbReference type="ARBA" id="ARBA00023157"/>
    </source>
</evidence>
<evidence type="ECO:0000259" key="21">
    <source>
        <dbReference type="PROSITE" id="PS50873"/>
    </source>
</evidence>
<evidence type="ECO:0000256" key="11">
    <source>
        <dbReference type="ARBA" id="ARBA00023004"/>
    </source>
</evidence>
<keyword evidence="8 20" id="KW-0732">Signal</keyword>
<name>A0A199UG38_ANACO</name>
<dbReference type="FunFam" id="1.10.520.10:FF:000001">
    <property type="entry name" value="Peroxidase"/>
    <property type="match status" value="1"/>
</dbReference>
<dbReference type="InterPro" id="IPR019793">
    <property type="entry name" value="Peroxidases_heam-ligand_BS"/>
</dbReference>
<dbReference type="FunFam" id="1.10.420.10:FF:000008">
    <property type="entry name" value="Peroxidase"/>
    <property type="match status" value="1"/>
</dbReference>
<evidence type="ECO:0000256" key="14">
    <source>
        <dbReference type="ARBA" id="ARBA00023324"/>
    </source>
</evidence>
<feature type="binding site" evidence="17">
    <location>
        <position position="72"/>
    </location>
    <ligand>
        <name>Ca(2+)</name>
        <dbReference type="ChEBI" id="CHEBI:29108"/>
        <label>1</label>
    </ligand>
</feature>
<protein>
    <recommendedName>
        <fullName evidence="20">Peroxidase</fullName>
        <ecNumber evidence="20">1.11.1.7</ecNumber>
    </recommendedName>
</protein>
<feature type="disulfide bond" evidence="19">
    <location>
        <begin position="201"/>
        <end position="238"/>
    </location>
</feature>
<dbReference type="Pfam" id="PF00141">
    <property type="entry name" value="peroxidase"/>
    <property type="match status" value="1"/>
</dbReference>
<evidence type="ECO:0000256" key="1">
    <source>
        <dbReference type="ARBA" id="ARBA00000189"/>
    </source>
</evidence>
<feature type="disulfide bond" evidence="19">
    <location>
        <begin position="37"/>
        <end position="116"/>
    </location>
</feature>
<dbReference type="GO" id="GO:0046872">
    <property type="term" value="F:metal ion binding"/>
    <property type="evidence" value="ECO:0007669"/>
    <property type="project" value="UniProtKB-UniRule"/>
</dbReference>
<feature type="domain" description="Plant heme peroxidase family profile" evidence="21">
    <location>
        <begin position="27"/>
        <end position="332"/>
    </location>
</feature>
<proteinExistence type="inferred from homology"/>
<dbReference type="PROSITE" id="PS00435">
    <property type="entry name" value="PEROXIDASE_1"/>
    <property type="match status" value="1"/>
</dbReference>
<dbReference type="Proteomes" id="UP000092600">
    <property type="component" value="Unassembled WGS sequence"/>
</dbReference>
<evidence type="ECO:0000313" key="23">
    <source>
        <dbReference type="Proteomes" id="UP000092600"/>
    </source>
</evidence>
<dbReference type="CDD" id="cd00693">
    <property type="entry name" value="secretory_peroxidase"/>
    <property type="match status" value="1"/>
</dbReference>
<keyword evidence="11 17" id="KW-0408">Iron</keyword>
<comment type="similarity">
    <text evidence="3">Belongs to the peroxidase family. Ascorbate peroxidase subfamily.</text>
</comment>
<dbReference type="STRING" id="4615.A0A199UG38"/>
<evidence type="ECO:0000256" key="3">
    <source>
        <dbReference type="ARBA" id="ARBA00006873"/>
    </source>
</evidence>
<gene>
    <name evidence="25" type="primary">LOC109725058</name>
    <name evidence="22" type="ORF">ACMD2_00506</name>
</gene>
<comment type="function">
    <text evidence="2">Removal of H(2)O(2), oxidation of toxic reductants, biosynthesis and degradation of lignin, suberization, auxin catabolism, response to environmental stresses such as wounding, pathogen attack and oxidative stress. These functions might be dependent on each isozyme/isoform in each plant tissue.</text>
</comment>
<feature type="disulfide bond" evidence="19">
    <location>
        <begin position="70"/>
        <end position="75"/>
    </location>
</feature>
<accession>A0A199UG38</accession>
<dbReference type="Gramene" id="Aco008465.1.mrna1">
    <property type="protein sequence ID" value="Aco008465.1.mrna1"/>
    <property type="gene ID" value="Aco008465.1.path1"/>
</dbReference>
<dbReference type="InterPro" id="IPR033905">
    <property type="entry name" value="Secretory_peroxidase"/>
</dbReference>
<dbReference type="GeneID" id="109725058"/>
<dbReference type="GO" id="GO:0020037">
    <property type="term" value="F:heme binding"/>
    <property type="evidence" value="ECO:0007669"/>
    <property type="project" value="UniProtKB-UniRule"/>
</dbReference>
<keyword evidence="9 17" id="KW-0106">Calcium</keyword>
<evidence type="ECO:0000256" key="9">
    <source>
        <dbReference type="ARBA" id="ARBA00022837"/>
    </source>
</evidence>
<dbReference type="EC" id="1.11.1.7" evidence="20"/>
<evidence type="ECO:0000256" key="7">
    <source>
        <dbReference type="ARBA" id="ARBA00022723"/>
    </source>
</evidence>
<evidence type="ECO:0000256" key="20">
    <source>
        <dbReference type="RuleBase" id="RU362060"/>
    </source>
</evidence>
<evidence type="ECO:0000256" key="17">
    <source>
        <dbReference type="PIRSR" id="PIRSR600823-3"/>
    </source>
</evidence>
<dbReference type="AlphaFoldDB" id="A0A199UG38"/>
<dbReference type="SUPFAM" id="SSF48113">
    <property type="entry name" value="Heme-dependent peroxidases"/>
    <property type="match status" value="1"/>
</dbReference>
<evidence type="ECO:0000313" key="24">
    <source>
        <dbReference type="Proteomes" id="UP000515123"/>
    </source>
</evidence>
<feature type="chain" id="PRO_5044514065" description="Peroxidase" evidence="20">
    <location>
        <begin position="25"/>
        <end position="333"/>
    </location>
</feature>
<sequence>MRRRLSYLICVMCVVLGFVACAEAEAELKLGFYDKTCPKAETIIADYVKKHIPNAPTVAATLLRTHFHDCFVRGCDASILINSTKNNEAEKDSAPDVTLRGYDFIDRVKSLVEEECPGVVSCADIIALVARDAVGVIGGPYWEVPTGRRDGRISNKTEALNEIPGPQFNFSRLKASFASKGLDLKDLAVLSGAHTIGIAHCNSFNKRLYNFSGKGDNVLDEDPSLDPFYAANLRKNKCKTPTDNTSIAEMDPGSFLTFDIDYYRNLLKRRGLFQSDAALLTNSVTKSYVVELLDGPLETFFKEFAVSMVKMGKIQVKTGTEGEIRKNCAVINS</sequence>
<feature type="binding site" evidence="17">
    <location>
        <position position="195"/>
    </location>
    <ligand>
        <name>Ca(2+)</name>
        <dbReference type="ChEBI" id="CHEBI:29108"/>
        <label>2</label>
    </ligand>
</feature>
<organism evidence="22 23">
    <name type="scientific">Ananas comosus</name>
    <name type="common">Pineapple</name>
    <name type="synonym">Ananas ananas</name>
    <dbReference type="NCBI Taxonomy" id="4615"/>
    <lineage>
        <taxon>Eukaryota</taxon>
        <taxon>Viridiplantae</taxon>
        <taxon>Streptophyta</taxon>
        <taxon>Embryophyta</taxon>
        <taxon>Tracheophyta</taxon>
        <taxon>Spermatophyta</taxon>
        <taxon>Magnoliopsida</taxon>
        <taxon>Liliopsida</taxon>
        <taxon>Poales</taxon>
        <taxon>Bromeliaceae</taxon>
        <taxon>Bromelioideae</taxon>
        <taxon>Ananas</taxon>
    </lineage>
</organism>
<dbReference type="EMBL" id="LSRQ01008337">
    <property type="protein sequence ID" value="OAY63535.1"/>
    <property type="molecule type" value="Genomic_DNA"/>
</dbReference>
<dbReference type="InterPro" id="IPR002016">
    <property type="entry name" value="Haem_peroxidase"/>
</dbReference>
<evidence type="ECO:0000256" key="2">
    <source>
        <dbReference type="ARBA" id="ARBA00002322"/>
    </source>
</evidence>
<feature type="binding site" description="axial binding residue" evidence="17">
    <location>
        <position position="194"/>
    </location>
    <ligand>
        <name>heme b</name>
        <dbReference type="ChEBI" id="CHEBI:60344"/>
    </ligand>
    <ligandPart>
        <name>Fe</name>
        <dbReference type="ChEBI" id="CHEBI:18248"/>
    </ligandPart>
</feature>
<evidence type="ECO:0000256" key="18">
    <source>
        <dbReference type="PIRSR" id="PIRSR600823-4"/>
    </source>
</evidence>
<feature type="binding site" evidence="17">
    <location>
        <position position="69"/>
    </location>
    <ligand>
        <name>Ca(2+)</name>
        <dbReference type="ChEBI" id="CHEBI:29108"/>
        <label>1</label>
    </ligand>
</feature>
<keyword evidence="13" id="KW-0325">Glycoprotein</keyword>
<evidence type="ECO:0000256" key="4">
    <source>
        <dbReference type="ARBA" id="ARBA00022525"/>
    </source>
</evidence>
<dbReference type="InterPro" id="IPR010255">
    <property type="entry name" value="Haem_peroxidase_sf"/>
</dbReference>
<feature type="binding site" evidence="17">
    <location>
        <position position="76"/>
    </location>
    <ligand>
        <name>Ca(2+)</name>
        <dbReference type="ChEBI" id="CHEBI:29108"/>
        <label>1</label>
    </ligand>
</feature>
<keyword evidence="24" id="KW-1185">Reference proteome</keyword>
<evidence type="ECO:0000256" key="10">
    <source>
        <dbReference type="ARBA" id="ARBA00023002"/>
    </source>
</evidence>
<keyword evidence="12 19" id="KW-1015">Disulfide bond</keyword>
<dbReference type="GO" id="GO:0140825">
    <property type="term" value="F:lactoperoxidase activity"/>
    <property type="evidence" value="ECO:0007669"/>
    <property type="project" value="UniProtKB-EC"/>
</dbReference>
<evidence type="ECO:0000256" key="19">
    <source>
        <dbReference type="PIRSR" id="PIRSR600823-5"/>
    </source>
</evidence>
<dbReference type="RefSeq" id="XP_020109704.1">
    <property type="nucleotide sequence ID" value="XM_020254115.1"/>
</dbReference>
<feature type="active site" description="Proton acceptor" evidence="15">
    <location>
        <position position="68"/>
    </location>
</feature>
<evidence type="ECO:0000256" key="15">
    <source>
        <dbReference type="PIRSR" id="PIRSR600823-1"/>
    </source>
</evidence>
<feature type="binding site" evidence="17">
    <location>
        <position position="90"/>
    </location>
    <ligand>
        <name>Ca(2+)</name>
        <dbReference type="ChEBI" id="CHEBI:29108"/>
        <label>1</label>
    </ligand>
</feature>
<evidence type="ECO:0000256" key="5">
    <source>
        <dbReference type="ARBA" id="ARBA00022559"/>
    </source>
</evidence>